<dbReference type="EMBL" id="JAOYFB010000003">
    <property type="protein sequence ID" value="KAK4011219.1"/>
    <property type="molecule type" value="Genomic_DNA"/>
</dbReference>
<evidence type="ECO:0000313" key="2">
    <source>
        <dbReference type="Proteomes" id="UP001234178"/>
    </source>
</evidence>
<name>A0ABQ9ZE72_9CRUS</name>
<reference evidence="1 2" key="1">
    <citation type="journal article" date="2023" name="Nucleic Acids Res.">
        <title>The hologenome of Daphnia magna reveals possible DNA methylation and microbiome-mediated evolution of the host genome.</title>
        <authorList>
            <person name="Chaturvedi A."/>
            <person name="Li X."/>
            <person name="Dhandapani V."/>
            <person name="Marshall H."/>
            <person name="Kissane S."/>
            <person name="Cuenca-Cambronero M."/>
            <person name="Asole G."/>
            <person name="Calvet F."/>
            <person name="Ruiz-Romero M."/>
            <person name="Marangio P."/>
            <person name="Guigo R."/>
            <person name="Rago D."/>
            <person name="Mirbahai L."/>
            <person name="Eastwood N."/>
            <person name="Colbourne J.K."/>
            <person name="Zhou J."/>
            <person name="Mallon E."/>
            <person name="Orsini L."/>
        </authorList>
    </citation>
    <scope>NUCLEOTIDE SEQUENCE [LARGE SCALE GENOMIC DNA]</scope>
    <source>
        <strain evidence="1">LRV0_1</strain>
    </source>
</reference>
<evidence type="ECO:0000313" key="1">
    <source>
        <dbReference type="EMBL" id="KAK4011219.1"/>
    </source>
</evidence>
<dbReference type="Proteomes" id="UP001234178">
    <property type="component" value="Unassembled WGS sequence"/>
</dbReference>
<gene>
    <name evidence="1" type="ORF">OUZ56_020332</name>
</gene>
<comment type="caution">
    <text evidence="1">The sequence shown here is derived from an EMBL/GenBank/DDBJ whole genome shotgun (WGS) entry which is preliminary data.</text>
</comment>
<organism evidence="1 2">
    <name type="scientific">Daphnia magna</name>
    <dbReference type="NCBI Taxonomy" id="35525"/>
    <lineage>
        <taxon>Eukaryota</taxon>
        <taxon>Metazoa</taxon>
        <taxon>Ecdysozoa</taxon>
        <taxon>Arthropoda</taxon>
        <taxon>Crustacea</taxon>
        <taxon>Branchiopoda</taxon>
        <taxon>Diplostraca</taxon>
        <taxon>Cladocera</taxon>
        <taxon>Anomopoda</taxon>
        <taxon>Daphniidae</taxon>
        <taxon>Daphnia</taxon>
    </lineage>
</organism>
<sequence length="80" mass="8961">MQQPHLIAHGVPVNLWLAAPSAHFDFPILPQTFARRHKSSSPFPEWGGAIVDIVFDLTKNAEMCLKFRNGVTSVELSFSR</sequence>
<protein>
    <submittedName>
        <fullName evidence="1">Uncharacterized protein</fullName>
    </submittedName>
</protein>
<keyword evidence="2" id="KW-1185">Reference proteome</keyword>
<proteinExistence type="predicted"/>
<accession>A0ABQ9ZE72</accession>